<dbReference type="EMBL" id="FUWJ01000002">
    <property type="protein sequence ID" value="SJZ71594.1"/>
    <property type="molecule type" value="Genomic_DNA"/>
</dbReference>
<dbReference type="SUPFAM" id="SSF50494">
    <property type="entry name" value="Trypsin-like serine proteases"/>
    <property type="match status" value="1"/>
</dbReference>
<evidence type="ECO:0000313" key="2">
    <source>
        <dbReference type="Proteomes" id="UP000190092"/>
    </source>
</evidence>
<dbReference type="PANTHER" id="PTHR22939">
    <property type="entry name" value="SERINE PROTEASE FAMILY S1C HTRA-RELATED"/>
    <property type="match status" value="1"/>
</dbReference>
<sequence length="356" mass="36105">MGCLLLAAGCTSEMYGVVGDENDVFKGTMTGREAGRIELDNGKGVRCVGDYRDRTSALLSTATAIAVLIDGVPRSLGARGGRAFLSCSNGEQAALQFSPIGGESGYGFGTTSDGRAVRITYGLSRTESQSYLKVSAAQPPASPGGPSDKTATIATGTGFYVTRQGHIVTNAHVVDRCKSVTVARVGEQMLDASVVTADKQNDLTVLLAAGPAPAVATLRSRPIRQGEPVIAFGFPLAGSLSSGGVITTGSVSALSGLHDDSRYLQISTPVQPGNSGGPLLDDSAAVVGVVSAGLRANRASGLIPQNVNFALKADVVRTFLAAAGVAAENAAGGATLSTPDVGTRARAFSVLIECKG</sequence>
<dbReference type="Gene3D" id="2.40.10.10">
    <property type="entry name" value="Trypsin-like serine proteases"/>
    <property type="match status" value="2"/>
</dbReference>
<name>A0A1T4MXL7_9HYPH</name>
<dbReference type="AlphaFoldDB" id="A0A1T4MXL7"/>
<gene>
    <name evidence="1" type="ORF">SAMN02745126_02008</name>
</gene>
<protein>
    <submittedName>
        <fullName evidence="1">Trypsin-like peptidase domain-containing protein</fullName>
    </submittedName>
</protein>
<dbReference type="RefSeq" id="WP_218191022.1">
    <property type="nucleotide sequence ID" value="NZ_FUWJ01000002.1"/>
</dbReference>
<dbReference type="PANTHER" id="PTHR22939:SF129">
    <property type="entry name" value="SERINE PROTEASE HTRA2, MITOCHONDRIAL"/>
    <property type="match status" value="1"/>
</dbReference>
<dbReference type="InterPro" id="IPR043504">
    <property type="entry name" value="Peptidase_S1_PA_chymotrypsin"/>
</dbReference>
<evidence type="ECO:0000313" key="1">
    <source>
        <dbReference type="EMBL" id="SJZ71594.1"/>
    </source>
</evidence>
<dbReference type="Proteomes" id="UP000190092">
    <property type="component" value="Unassembled WGS sequence"/>
</dbReference>
<dbReference type="Pfam" id="PF13365">
    <property type="entry name" value="Trypsin_2"/>
    <property type="match status" value="1"/>
</dbReference>
<dbReference type="InterPro" id="IPR001940">
    <property type="entry name" value="Peptidase_S1C"/>
</dbReference>
<dbReference type="GO" id="GO:0006508">
    <property type="term" value="P:proteolysis"/>
    <property type="evidence" value="ECO:0007669"/>
    <property type="project" value="InterPro"/>
</dbReference>
<proteinExistence type="predicted"/>
<organism evidence="1 2">
    <name type="scientific">Enhydrobacter aerosaccus</name>
    <dbReference type="NCBI Taxonomy" id="225324"/>
    <lineage>
        <taxon>Bacteria</taxon>
        <taxon>Pseudomonadati</taxon>
        <taxon>Pseudomonadota</taxon>
        <taxon>Alphaproteobacteria</taxon>
        <taxon>Hyphomicrobiales</taxon>
        <taxon>Enhydrobacter</taxon>
    </lineage>
</organism>
<accession>A0A1T4MXL7</accession>
<dbReference type="InterPro" id="IPR009003">
    <property type="entry name" value="Peptidase_S1_PA"/>
</dbReference>
<dbReference type="PRINTS" id="PR00834">
    <property type="entry name" value="PROTEASES2C"/>
</dbReference>
<keyword evidence="2" id="KW-1185">Reference proteome</keyword>
<dbReference type="STRING" id="225324.SAMN02745126_02008"/>
<reference evidence="2" key="1">
    <citation type="submission" date="2017-02" db="EMBL/GenBank/DDBJ databases">
        <authorList>
            <person name="Varghese N."/>
            <person name="Submissions S."/>
        </authorList>
    </citation>
    <scope>NUCLEOTIDE SEQUENCE [LARGE SCALE GENOMIC DNA]</scope>
    <source>
        <strain evidence="2">ATCC 27094</strain>
    </source>
</reference>
<dbReference type="GO" id="GO:0004252">
    <property type="term" value="F:serine-type endopeptidase activity"/>
    <property type="evidence" value="ECO:0007669"/>
    <property type="project" value="InterPro"/>
</dbReference>